<evidence type="ECO:0000313" key="2">
    <source>
        <dbReference type="Proteomes" id="UP000011761"/>
    </source>
</evidence>
<dbReference type="GeneID" id="19109423"/>
<dbReference type="RefSeq" id="XP_007671657.1">
    <property type="nucleotide sequence ID" value="XM_007673467.1"/>
</dbReference>
<name>M2M0E4_BAUPA</name>
<protein>
    <submittedName>
        <fullName evidence="1">Uncharacterized protein</fullName>
    </submittedName>
</protein>
<evidence type="ECO:0000313" key="1">
    <source>
        <dbReference type="EMBL" id="EMD00473.1"/>
    </source>
</evidence>
<reference evidence="1 2" key="1">
    <citation type="journal article" date="2012" name="PLoS Pathog.">
        <title>Diverse lifestyles and strategies of plant pathogenesis encoded in the genomes of eighteen Dothideomycetes fungi.</title>
        <authorList>
            <person name="Ohm R.A."/>
            <person name="Feau N."/>
            <person name="Henrissat B."/>
            <person name="Schoch C.L."/>
            <person name="Horwitz B.A."/>
            <person name="Barry K.W."/>
            <person name="Condon B.J."/>
            <person name="Copeland A.C."/>
            <person name="Dhillon B."/>
            <person name="Glaser F."/>
            <person name="Hesse C.N."/>
            <person name="Kosti I."/>
            <person name="LaButti K."/>
            <person name="Lindquist E.A."/>
            <person name="Lucas S."/>
            <person name="Salamov A.A."/>
            <person name="Bradshaw R.E."/>
            <person name="Ciuffetti L."/>
            <person name="Hamelin R.C."/>
            <person name="Kema G.H.J."/>
            <person name="Lawrence C."/>
            <person name="Scott J.A."/>
            <person name="Spatafora J.W."/>
            <person name="Turgeon B.G."/>
            <person name="de Wit P.J.G.M."/>
            <person name="Zhong S."/>
            <person name="Goodwin S.B."/>
            <person name="Grigoriev I.V."/>
        </authorList>
    </citation>
    <scope>NUCLEOTIDE SEQUENCE [LARGE SCALE GENOMIC DNA]</scope>
    <source>
        <strain evidence="1 2">UAMH 10762</strain>
    </source>
</reference>
<dbReference type="eggNOG" id="ENOG502SVE0">
    <property type="taxonomic scope" value="Eukaryota"/>
</dbReference>
<dbReference type="HOGENOM" id="CLU_576153_0_0_1"/>
<organism evidence="1 2">
    <name type="scientific">Baudoinia panamericana (strain UAMH 10762)</name>
    <name type="common">Angels' share fungus</name>
    <name type="synonym">Baudoinia compniacensis (strain UAMH 10762)</name>
    <dbReference type="NCBI Taxonomy" id="717646"/>
    <lineage>
        <taxon>Eukaryota</taxon>
        <taxon>Fungi</taxon>
        <taxon>Dikarya</taxon>
        <taxon>Ascomycota</taxon>
        <taxon>Pezizomycotina</taxon>
        <taxon>Dothideomycetes</taxon>
        <taxon>Dothideomycetidae</taxon>
        <taxon>Mycosphaerellales</taxon>
        <taxon>Teratosphaeriaceae</taxon>
        <taxon>Baudoinia</taxon>
    </lineage>
</organism>
<dbReference type="Proteomes" id="UP000011761">
    <property type="component" value="Unassembled WGS sequence"/>
</dbReference>
<dbReference type="OrthoDB" id="5596422at2759"/>
<accession>M2M0E4</accession>
<proteinExistence type="predicted"/>
<keyword evidence="2" id="KW-1185">Reference proteome</keyword>
<dbReference type="KEGG" id="bcom:BAUCODRAFT_170321"/>
<gene>
    <name evidence="1" type="ORF">BAUCODRAFT_170321</name>
</gene>
<dbReference type="AlphaFoldDB" id="M2M0E4"/>
<dbReference type="OMA" id="AFARCNT"/>
<dbReference type="STRING" id="717646.M2M0E4"/>
<dbReference type="EMBL" id="KB445550">
    <property type="protein sequence ID" value="EMD00473.1"/>
    <property type="molecule type" value="Genomic_DNA"/>
</dbReference>
<sequence length="474" mass="51847">MSTGDLMSDGLSTLPHVESVVTLRNGIEEHPLTSQCELSEPTPRASRSTPNTVCAPCGAVAVPFVDLALSLDRDIVDAGTEQDIWIAAEASVHAALYNAETLGHCTIYGSLRVLARPEEVDNTPCPGTITGLRLCFKPMNDCKVLKAVGQTATKDICIGQRRSLFLKVRVPKLSSAFEAGCSNQDSLFAELESMIGTFETDLLHVEARYRTSFLPHENVVTVRKAASVRRPNTDSRWSMVGVGDHVEASEQLHTKLAIYLADTYAPEKALRYIKRYLAEEAQAEEPVRQIKQKILDELSSRTTPADEHDFARVKAGPKPAVLITDTGDSDSLTSLPAPDAALKTRGSQQRLHVRTRSISLSAIKLSTPSSPLLPCSPRAVSASKTRIAATHIHADTEIHDEARKLWHHIRCSSQSSRQLSGTAPAQLEQLEATDENLKALRSQALANKRSIGAETLKGWRWDRTVLRSGEAPWL</sequence>